<dbReference type="GO" id="GO:0046872">
    <property type="term" value="F:metal ion binding"/>
    <property type="evidence" value="ECO:0007669"/>
    <property type="project" value="InterPro"/>
</dbReference>
<dbReference type="InterPro" id="IPR001670">
    <property type="entry name" value="ADH_Fe/GldA"/>
</dbReference>
<dbReference type="eggNOG" id="COG1979">
    <property type="taxonomic scope" value="Bacteria"/>
</dbReference>
<evidence type="ECO:0000256" key="1">
    <source>
        <dbReference type="ARBA" id="ARBA00007358"/>
    </source>
</evidence>
<dbReference type="CDD" id="cd08187">
    <property type="entry name" value="BDH"/>
    <property type="match status" value="1"/>
</dbReference>
<dbReference type="GO" id="GO:1990362">
    <property type="term" value="F:butanol dehydrogenase (NAD+) activity"/>
    <property type="evidence" value="ECO:0007669"/>
    <property type="project" value="InterPro"/>
</dbReference>
<sequence length="381" mass="40798">MQPFVFHHNTKIFFGRTALARLGTECAGLGKKVLLLYGRHHLHASGLHRRITQALATAGVSWVEYGGVRPNPTLNQVRDGIALARQNGVQAVVAVGGGSVMDSAKAVAAGACVAHDVWLFFRGKKSIRQALPLLCVPTVAGSGSECNHGMVLTNEGNGQKIGLGNRHLLPAVALMDPELTGSVGWRQTLYGAVDTISHLLEIFCTADPAPLQDRLATALGGNIMACCEKLRQHPTDYQSRAELLWASALALSGLNSAGRGRVNMPAHALAHALGGRYDLPHGALLAVILPAWLRFIAARQPQRIAAWCRGLFPATPAEGQQDPSSPARMNWPPWSTMPCPRPAFGVLITATRIYCRFCTTPAKPPPSPTIPRTLPPVPYSK</sequence>
<dbReference type="HOGENOM" id="CLU_007207_0_4_7"/>
<feature type="domain" description="Fe-containing alcohol dehydrogenase-like C-terminal" evidence="4">
    <location>
        <begin position="189"/>
        <end position="322"/>
    </location>
</feature>
<dbReference type="InParanoid" id="D6Z166"/>
<proteinExistence type="inferred from homology"/>
<dbReference type="AlphaFoldDB" id="D6Z166"/>
<dbReference type="PANTHER" id="PTHR43633:SF1">
    <property type="entry name" value="ALCOHOL DEHYDROGENASE YQHD"/>
    <property type="match status" value="1"/>
</dbReference>
<evidence type="ECO:0000313" key="6">
    <source>
        <dbReference type="Proteomes" id="UP000001508"/>
    </source>
</evidence>
<evidence type="ECO:0000259" key="4">
    <source>
        <dbReference type="Pfam" id="PF25137"/>
    </source>
</evidence>
<dbReference type="Pfam" id="PF25137">
    <property type="entry name" value="ADH_Fe_C"/>
    <property type="match status" value="1"/>
</dbReference>
<keyword evidence="2" id="KW-0560">Oxidoreductase</keyword>
<protein>
    <submittedName>
        <fullName evidence="5">Iron-containing alcohol dehydrogenase</fullName>
    </submittedName>
</protein>
<keyword evidence="6" id="KW-1185">Reference proteome</keyword>
<dbReference type="InterPro" id="IPR044731">
    <property type="entry name" value="BDH-like"/>
</dbReference>
<dbReference type="FunCoup" id="D6Z166">
    <property type="interactions" value="50"/>
</dbReference>
<comment type="similarity">
    <text evidence="1">Belongs to the iron-containing alcohol dehydrogenase family.</text>
</comment>
<dbReference type="EMBL" id="CP001940">
    <property type="protein sequence ID" value="ADH85321.1"/>
    <property type="molecule type" value="Genomic_DNA"/>
</dbReference>
<dbReference type="FunFam" id="3.40.50.1970:FF:000003">
    <property type="entry name" value="Alcohol dehydrogenase, iron-containing"/>
    <property type="match status" value="1"/>
</dbReference>
<reference evidence="6" key="1">
    <citation type="submission" date="2010-02" db="EMBL/GenBank/DDBJ databases">
        <title>Complete sequence of Desulfurivibrio alkaliphilus AHT2.</title>
        <authorList>
            <consortium name="US DOE Joint Genome Institute"/>
            <person name="Pitluck S."/>
            <person name="Chertkov O."/>
            <person name="Detter J.C."/>
            <person name="Han C."/>
            <person name="Tapia R."/>
            <person name="Larimer F."/>
            <person name="Land M."/>
            <person name="Hauser L."/>
            <person name="Kyrpides N."/>
            <person name="Mikhailova N."/>
            <person name="Sorokin D.Y."/>
            <person name="Muyzer G."/>
            <person name="Woyke T."/>
        </authorList>
    </citation>
    <scope>NUCLEOTIDE SEQUENCE [LARGE SCALE GENOMIC DNA]</scope>
    <source>
        <strain evidence="6">DSM 19089 / UNIQEM U267 / AHT2</strain>
    </source>
</reference>
<evidence type="ECO:0000256" key="2">
    <source>
        <dbReference type="ARBA" id="ARBA00023002"/>
    </source>
</evidence>
<dbReference type="Gene3D" id="1.20.1090.10">
    <property type="entry name" value="Dehydroquinate synthase-like - alpha domain"/>
    <property type="match status" value="1"/>
</dbReference>
<dbReference type="RefSeq" id="WP_013162852.1">
    <property type="nucleotide sequence ID" value="NC_014216.1"/>
</dbReference>
<feature type="domain" description="Alcohol dehydrogenase iron-type/glycerol dehydrogenase GldA" evidence="3">
    <location>
        <begin position="10"/>
        <end position="177"/>
    </location>
</feature>
<dbReference type="Proteomes" id="UP000001508">
    <property type="component" value="Chromosome"/>
</dbReference>
<evidence type="ECO:0000313" key="5">
    <source>
        <dbReference type="EMBL" id="ADH85321.1"/>
    </source>
</evidence>
<dbReference type="InterPro" id="IPR056798">
    <property type="entry name" value="ADH_Fe_C"/>
</dbReference>
<dbReference type="PANTHER" id="PTHR43633">
    <property type="entry name" value="ALCOHOL DEHYDROGENASE YQHD"/>
    <property type="match status" value="1"/>
</dbReference>
<accession>D6Z166</accession>
<dbReference type="KEGG" id="dak:DaAHT2_0615"/>
<dbReference type="GO" id="GO:0008106">
    <property type="term" value="F:alcohol dehydrogenase (NADP+) activity"/>
    <property type="evidence" value="ECO:0007669"/>
    <property type="project" value="TreeGrafter"/>
</dbReference>
<dbReference type="SUPFAM" id="SSF56796">
    <property type="entry name" value="Dehydroquinate synthase-like"/>
    <property type="match status" value="1"/>
</dbReference>
<dbReference type="STRING" id="589865.DaAHT2_0615"/>
<organism evidence="5 6">
    <name type="scientific">Desulfurivibrio alkaliphilus (strain DSM 19089 / UNIQEM U267 / AHT2)</name>
    <dbReference type="NCBI Taxonomy" id="589865"/>
    <lineage>
        <taxon>Bacteria</taxon>
        <taxon>Pseudomonadati</taxon>
        <taxon>Thermodesulfobacteriota</taxon>
        <taxon>Desulfobulbia</taxon>
        <taxon>Desulfobulbales</taxon>
        <taxon>Desulfobulbaceae</taxon>
        <taxon>Desulfurivibrio</taxon>
    </lineage>
</organism>
<dbReference type="GO" id="GO:1990002">
    <property type="term" value="F:methylglyoxal reductase (NADPH) (acetol producing) activity"/>
    <property type="evidence" value="ECO:0007669"/>
    <property type="project" value="TreeGrafter"/>
</dbReference>
<evidence type="ECO:0000259" key="3">
    <source>
        <dbReference type="Pfam" id="PF00465"/>
    </source>
</evidence>
<dbReference type="Gene3D" id="3.40.50.1970">
    <property type="match status" value="1"/>
</dbReference>
<dbReference type="Pfam" id="PF00465">
    <property type="entry name" value="Fe-ADH"/>
    <property type="match status" value="1"/>
</dbReference>
<gene>
    <name evidence="5" type="ordered locus">DaAHT2_0615</name>
</gene>
<name>D6Z166_DESAT</name>
<dbReference type="GO" id="GO:0005829">
    <property type="term" value="C:cytosol"/>
    <property type="evidence" value="ECO:0007669"/>
    <property type="project" value="TreeGrafter"/>
</dbReference>